<dbReference type="NCBIfam" id="NF038050">
    <property type="entry name" value="NrtS"/>
    <property type="match status" value="1"/>
</dbReference>
<keyword evidence="1" id="KW-1133">Transmembrane helix</keyword>
<dbReference type="InterPro" id="IPR047700">
    <property type="entry name" value="NrtS-like"/>
</dbReference>
<accession>A0A6J4H3E0</accession>
<keyword evidence="1" id="KW-0472">Membrane</keyword>
<feature type="transmembrane region" description="Helical" evidence="1">
    <location>
        <begin position="47"/>
        <end position="67"/>
    </location>
</feature>
<sequence>MKIFKEYILCLFDKEFISTGLRTALFVGSLLFLINHGLAFLRGQMNFERWISVLMTYLMPYLVNVYGQYSYRRKLSKH</sequence>
<reference evidence="2" key="1">
    <citation type="submission" date="2020-02" db="EMBL/GenBank/DDBJ databases">
        <authorList>
            <person name="Meier V. D."/>
        </authorList>
    </citation>
    <scope>NUCLEOTIDE SEQUENCE</scope>
    <source>
        <strain evidence="2">AVDCRST_MAG92</strain>
    </source>
</reference>
<keyword evidence="1" id="KW-0812">Transmembrane</keyword>
<gene>
    <name evidence="2" type="ORF">AVDCRST_MAG92-141</name>
</gene>
<dbReference type="EMBL" id="CADCTM010000020">
    <property type="protein sequence ID" value="CAA9212022.1"/>
    <property type="molecule type" value="Genomic_DNA"/>
</dbReference>
<evidence type="ECO:0000313" key="2">
    <source>
        <dbReference type="EMBL" id="CAA9212022.1"/>
    </source>
</evidence>
<feature type="transmembrane region" description="Helical" evidence="1">
    <location>
        <begin position="21"/>
        <end position="41"/>
    </location>
</feature>
<protein>
    <submittedName>
        <fullName evidence="2">Uncharacterized protein</fullName>
    </submittedName>
</protein>
<proteinExistence type="predicted"/>
<evidence type="ECO:0000256" key="1">
    <source>
        <dbReference type="SAM" id="Phobius"/>
    </source>
</evidence>
<dbReference type="AlphaFoldDB" id="A0A6J4H3E0"/>
<organism evidence="2">
    <name type="scientific">uncultured Coleofasciculus sp</name>
    <dbReference type="NCBI Taxonomy" id="1267456"/>
    <lineage>
        <taxon>Bacteria</taxon>
        <taxon>Bacillati</taxon>
        <taxon>Cyanobacteriota</taxon>
        <taxon>Cyanophyceae</taxon>
        <taxon>Coleofasciculales</taxon>
        <taxon>Coleofasciculaceae</taxon>
        <taxon>Coleofasciculus</taxon>
        <taxon>environmental samples</taxon>
    </lineage>
</organism>
<name>A0A6J4H3E0_9CYAN</name>